<evidence type="ECO:0000256" key="3">
    <source>
        <dbReference type="ARBA" id="ARBA00007746"/>
    </source>
</evidence>
<evidence type="ECO:0000256" key="7">
    <source>
        <dbReference type="ARBA" id="ARBA00022723"/>
    </source>
</evidence>
<feature type="compositionally biased region" description="Basic residues" evidence="14">
    <location>
        <begin position="425"/>
        <end position="437"/>
    </location>
</feature>
<dbReference type="FunFam" id="3.30.160.60:FF:001301">
    <property type="entry name" value="Blast:Protein hunchback"/>
    <property type="match status" value="1"/>
</dbReference>
<dbReference type="GO" id="GO:0040034">
    <property type="term" value="P:regulation of development, heterochronic"/>
    <property type="evidence" value="ECO:0007669"/>
    <property type="project" value="UniProtKB-ARBA"/>
</dbReference>
<dbReference type="OrthoDB" id="10015593at2759"/>
<dbReference type="SMART" id="SM00355">
    <property type="entry name" value="ZnF_C2H2"/>
    <property type="match status" value="9"/>
</dbReference>
<feature type="domain" description="C2H2-type" evidence="15">
    <location>
        <begin position="320"/>
        <end position="347"/>
    </location>
</feature>
<evidence type="ECO:0000256" key="9">
    <source>
        <dbReference type="ARBA" id="ARBA00022771"/>
    </source>
</evidence>
<feature type="region of interest" description="Disordered" evidence="14">
    <location>
        <begin position="663"/>
        <end position="694"/>
    </location>
</feature>
<feature type="region of interest" description="Disordered" evidence="14">
    <location>
        <begin position="753"/>
        <end position="773"/>
    </location>
</feature>
<evidence type="ECO:0000256" key="2">
    <source>
        <dbReference type="ARBA" id="ARBA00004123"/>
    </source>
</evidence>
<sequence>MSAISWNYFGNERVEVIASAKENCGRTVNDNELANDSQHLSNTLNGEQSNGRSNSHRLKSPHEESSAEEDDDNELDGYEFDEEDEEADIDNDSCPSPDEMYATSCTSPVGDENSGNFDDRKGDKDYGSSFRGHHLLENPILQLQSALGMKLKEMNGCPANAITNSLFNGILSNQSAGNSSLTHFNKDDDISGELYRCHLCSYTGNSQQHFNLHMNTHFDHKCPYCDYTSRTEGRLKKHIRDFHSEIPPESWAGTRVPRNIEGTNENSVTSDGGSTGNGNAVSHGSGKSRKYKCKQCNFIAMSKSDFWDHSKGHIKAEKLLTCPKCQFVTEYKHHLEYHLRNHFGSKPFKCAKCNYSCVNKSMLNSHMKSHSNIYQYRCSDCSYATKYCHSLKLHLRKYSHKPATVLNLDGTPNPYPIIDVYGTRRGPRPKKRQKSKSPMKDCRPKTPPVSTNSDFPLLPNTVSAINFLENPTSIPPLIPSTMPMGLPFLYPPLFPNGLLGSPALANVTSPSGLLFPPTISHPFNSLPDTPNSMSSPLMTTSEIANESNVKHAKEEKRHSSGNHIVPLKCSFCDFTTEVRELYGKHLVLHVAAENEEMPNMQSPSFKCGINFLSKSEIEEQQKALFNELMARQSSSPNSRKLLEQITSNPVAANVLFSGCSNLSRPEVSRSSPPPKAMETQDVNDVESSEASNVERRAISAPVDLNVDLRELFSPPPRAKSSPCLFTPSLTLSERNEELPAVSKLMISMSDDVSPLDLSSNRNSPPSAATKTMQTNDEKRLNAINDCFNRDQEQSRHNRRKGKAVKLDRMCIKIDENVAKEKHNETRWKEHICTFCDIAFKDVVMYSMHMAYHGYCDPFTCKMCGHRSSDKVSFFLHIARTAHM</sequence>
<evidence type="ECO:0000256" key="1">
    <source>
        <dbReference type="ARBA" id="ARBA00003983"/>
    </source>
</evidence>
<evidence type="ECO:0000256" key="13">
    <source>
        <dbReference type="PROSITE-ProRule" id="PRU00042"/>
    </source>
</evidence>
<feature type="region of interest" description="Disordered" evidence="14">
    <location>
        <begin position="28"/>
        <end position="124"/>
    </location>
</feature>
<dbReference type="GO" id="GO:0000122">
    <property type="term" value="P:negative regulation of transcription by RNA polymerase II"/>
    <property type="evidence" value="ECO:0007669"/>
    <property type="project" value="UniProtKB-ARBA"/>
</dbReference>
<evidence type="ECO:0000256" key="12">
    <source>
        <dbReference type="ARBA" id="ARBA00023242"/>
    </source>
</evidence>
<organism evidence="16 17">
    <name type="scientific">Leptotrombidium deliense</name>
    <dbReference type="NCBI Taxonomy" id="299467"/>
    <lineage>
        <taxon>Eukaryota</taxon>
        <taxon>Metazoa</taxon>
        <taxon>Ecdysozoa</taxon>
        <taxon>Arthropoda</taxon>
        <taxon>Chelicerata</taxon>
        <taxon>Arachnida</taxon>
        <taxon>Acari</taxon>
        <taxon>Acariformes</taxon>
        <taxon>Trombidiformes</taxon>
        <taxon>Prostigmata</taxon>
        <taxon>Anystina</taxon>
        <taxon>Parasitengona</taxon>
        <taxon>Trombiculoidea</taxon>
        <taxon>Trombiculidae</taxon>
        <taxon>Leptotrombidium</taxon>
    </lineage>
</organism>
<evidence type="ECO:0000256" key="14">
    <source>
        <dbReference type="SAM" id="MobiDB-lite"/>
    </source>
</evidence>
<dbReference type="EMBL" id="NCKV01000243">
    <property type="protein sequence ID" value="RWS31196.1"/>
    <property type="molecule type" value="Genomic_DNA"/>
</dbReference>
<proteinExistence type="inferred from homology"/>
<protein>
    <recommendedName>
        <fullName evidence="4">Protein hunchback</fullName>
    </recommendedName>
</protein>
<evidence type="ECO:0000259" key="15">
    <source>
        <dbReference type="PROSITE" id="PS50157"/>
    </source>
</evidence>
<dbReference type="GO" id="GO:0008270">
    <property type="term" value="F:zinc ion binding"/>
    <property type="evidence" value="ECO:0007669"/>
    <property type="project" value="UniProtKB-KW"/>
</dbReference>
<evidence type="ECO:0000256" key="8">
    <source>
        <dbReference type="ARBA" id="ARBA00022737"/>
    </source>
</evidence>
<comment type="similarity">
    <text evidence="3">Belongs to the hunchback C2H2-type zinc-finger protein family.</text>
</comment>
<evidence type="ECO:0000256" key="10">
    <source>
        <dbReference type="ARBA" id="ARBA00022833"/>
    </source>
</evidence>
<keyword evidence="6" id="KW-0302">Gap protein</keyword>
<dbReference type="PROSITE" id="PS50157">
    <property type="entry name" value="ZINC_FINGER_C2H2_2"/>
    <property type="match status" value="3"/>
</dbReference>
<keyword evidence="8" id="KW-0677">Repeat</keyword>
<comment type="subcellular location">
    <subcellularLocation>
        <location evidence="2">Nucleus</location>
    </subcellularLocation>
</comment>
<dbReference type="GO" id="GO:0035282">
    <property type="term" value="P:segmentation"/>
    <property type="evidence" value="ECO:0007669"/>
    <property type="project" value="UniProtKB-KW"/>
</dbReference>
<feature type="compositionally biased region" description="Polar residues" evidence="14">
    <location>
        <begin position="261"/>
        <end position="282"/>
    </location>
</feature>
<feature type="region of interest" description="Disordered" evidence="14">
    <location>
        <begin position="248"/>
        <end position="288"/>
    </location>
</feature>
<accession>A0A443SUH8</accession>
<dbReference type="SUPFAM" id="SSF57667">
    <property type="entry name" value="beta-beta-alpha zinc fingers"/>
    <property type="match status" value="2"/>
</dbReference>
<keyword evidence="12" id="KW-0539">Nucleus</keyword>
<evidence type="ECO:0000313" key="17">
    <source>
        <dbReference type="Proteomes" id="UP000288716"/>
    </source>
</evidence>
<evidence type="ECO:0000256" key="11">
    <source>
        <dbReference type="ARBA" id="ARBA00023125"/>
    </source>
</evidence>
<evidence type="ECO:0000256" key="6">
    <source>
        <dbReference type="ARBA" id="ARBA00022492"/>
    </source>
</evidence>
<keyword evidence="7" id="KW-0479">Metal-binding</keyword>
<feature type="compositionally biased region" description="Acidic residues" evidence="14">
    <location>
        <begin position="66"/>
        <end position="91"/>
    </location>
</feature>
<comment type="caution">
    <text evidence="16">The sequence shown here is derived from an EMBL/GenBank/DDBJ whole genome shotgun (WGS) entry which is preliminary data.</text>
</comment>
<keyword evidence="10" id="KW-0862">Zinc</keyword>
<dbReference type="FunFam" id="3.30.160.60:FF:001482">
    <property type="entry name" value="Hunchback"/>
    <property type="match status" value="1"/>
</dbReference>
<feature type="domain" description="C2H2-type" evidence="15">
    <location>
        <begin position="220"/>
        <end position="248"/>
    </location>
</feature>
<dbReference type="InterPro" id="IPR036236">
    <property type="entry name" value="Znf_C2H2_sf"/>
</dbReference>
<keyword evidence="11" id="KW-0238">DNA-binding</keyword>
<gene>
    <name evidence="16" type="ORF">B4U80_00496</name>
</gene>
<dbReference type="GO" id="GO:0000977">
    <property type="term" value="F:RNA polymerase II transcription regulatory region sequence-specific DNA binding"/>
    <property type="evidence" value="ECO:0007669"/>
    <property type="project" value="UniProtKB-ARBA"/>
</dbReference>
<feature type="compositionally biased region" description="Polar residues" evidence="14">
    <location>
        <begin position="28"/>
        <end position="53"/>
    </location>
</feature>
<feature type="region of interest" description="Disordered" evidence="14">
    <location>
        <begin position="419"/>
        <end position="455"/>
    </location>
</feature>
<dbReference type="PROSITE" id="PS00028">
    <property type="entry name" value="ZINC_FINGER_C2H2_1"/>
    <property type="match status" value="2"/>
</dbReference>
<evidence type="ECO:0000256" key="4">
    <source>
        <dbReference type="ARBA" id="ARBA00013638"/>
    </source>
</evidence>
<dbReference type="VEuPathDB" id="VectorBase:LDEU000844"/>
<evidence type="ECO:0000313" key="16">
    <source>
        <dbReference type="EMBL" id="RWS31196.1"/>
    </source>
</evidence>
<dbReference type="Pfam" id="PF00096">
    <property type="entry name" value="zf-C2H2"/>
    <property type="match status" value="1"/>
</dbReference>
<dbReference type="InterPro" id="IPR013087">
    <property type="entry name" value="Znf_C2H2_type"/>
</dbReference>
<name>A0A443SUH8_9ACAR</name>
<dbReference type="Gene3D" id="3.30.160.60">
    <property type="entry name" value="Classic Zinc Finger"/>
    <property type="match status" value="4"/>
</dbReference>
<dbReference type="Proteomes" id="UP000288716">
    <property type="component" value="Unassembled WGS sequence"/>
</dbReference>
<comment type="function">
    <text evidence="1">Gap class segmentation protein that controls development of head structures.</text>
</comment>
<dbReference type="STRING" id="299467.A0A443SUH8"/>
<feature type="compositionally biased region" description="Polar residues" evidence="14">
    <location>
        <begin position="756"/>
        <end position="773"/>
    </location>
</feature>
<dbReference type="PANTHER" id="PTHR24392:SF49">
    <property type="entry name" value="PROTEIN HUNCHBACK"/>
    <property type="match status" value="1"/>
</dbReference>
<reference evidence="16 17" key="1">
    <citation type="journal article" date="2018" name="Gigascience">
        <title>Genomes of trombidid mites reveal novel predicted allergens and laterally-transferred genes associated with secondary metabolism.</title>
        <authorList>
            <person name="Dong X."/>
            <person name="Chaisiri K."/>
            <person name="Xia D."/>
            <person name="Armstrong S.D."/>
            <person name="Fang Y."/>
            <person name="Donnelly M.J."/>
            <person name="Kadowaki T."/>
            <person name="McGarry J.W."/>
            <person name="Darby A.C."/>
            <person name="Makepeace B.L."/>
        </authorList>
    </citation>
    <scope>NUCLEOTIDE SEQUENCE [LARGE SCALE GENOMIC DNA]</scope>
    <source>
        <strain evidence="16">UoL-UT</strain>
    </source>
</reference>
<dbReference type="GO" id="GO:0005634">
    <property type="term" value="C:nucleus"/>
    <property type="evidence" value="ECO:0007669"/>
    <property type="project" value="UniProtKB-SubCell"/>
</dbReference>
<feature type="domain" description="C2H2-type" evidence="15">
    <location>
        <begin position="348"/>
        <end position="375"/>
    </location>
</feature>
<dbReference type="PANTHER" id="PTHR24392">
    <property type="entry name" value="ZINC FINGER PROTEIN"/>
    <property type="match status" value="1"/>
</dbReference>
<evidence type="ECO:0000256" key="5">
    <source>
        <dbReference type="ARBA" id="ARBA00022473"/>
    </source>
</evidence>
<keyword evidence="9 13" id="KW-0863">Zinc-finger</keyword>
<dbReference type="AlphaFoldDB" id="A0A443SUH8"/>
<keyword evidence="5" id="KW-0217">Developmental protein</keyword>
<keyword evidence="17" id="KW-1185">Reference proteome</keyword>